<reference evidence="1" key="1">
    <citation type="submission" date="2023-11" db="EMBL/GenBank/DDBJ databases">
        <title>Gracilibacillus pellucida a moderately halophilic bacterium isolated from saline soil in Xinjiang province.</title>
        <authorList>
            <person name="Zhang Z."/>
            <person name="Tan F."/>
            <person name="Wang Y."/>
            <person name="Xia M."/>
        </authorList>
    </citation>
    <scope>NUCLEOTIDE SEQUENCE</scope>
    <source>
        <strain evidence="1">S3-1-1</strain>
    </source>
</reference>
<gene>
    <name evidence="1" type="ORF">SH601_06665</name>
</gene>
<sequence>MMRPFDPSQPYMYDQYGNMYPEQGFGVEEEIDYRGFPGGGPSAPPPSGPPVGPPGVGPGQQPGQGQGPGMPPTGPPPAYTPQQSQQLSGPQLYAVDPGSLRGCLYRYTYVWLSRFNSFWFYPTYIGRRSVAGYRWTGFNWVYYGIDLENIQSFTCV</sequence>
<comment type="caution">
    <text evidence="1">The sequence shown here is derived from an EMBL/GenBank/DDBJ whole genome shotgun (WGS) entry which is preliminary data.</text>
</comment>
<protein>
    <submittedName>
        <fullName evidence="1">Uncharacterized protein</fullName>
    </submittedName>
</protein>
<evidence type="ECO:0000313" key="1">
    <source>
        <dbReference type="EMBL" id="MDX8045668.1"/>
    </source>
</evidence>
<keyword evidence="2" id="KW-1185">Reference proteome</keyword>
<evidence type="ECO:0000313" key="2">
    <source>
        <dbReference type="Proteomes" id="UP001277972"/>
    </source>
</evidence>
<accession>A0ACC6M445</accession>
<organism evidence="1 2">
    <name type="scientific">Gracilibacillus pellucidus</name>
    <dbReference type="NCBI Taxonomy" id="3095368"/>
    <lineage>
        <taxon>Bacteria</taxon>
        <taxon>Bacillati</taxon>
        <taxon>Bacillota</taxon>
        <taxon>Bacilli</taxon>
        <taxon>Bacillales</taxon>
        <taxon>Bacillaceae</taxon>
        <taxon>Gracilibacillus</taxon>
    </lineage>
</organism>
<dbReference type="Proteomes" id="UP001277972">
    <property type="component" value="Unassembled WGS sequence"/>
</dbReference>
<name>A0ACC6M445_9BACI</name>
<dbReference type="EMBL" id="JAWZSR010000003">
    <property type="protein sequence ID" value="MDX8045668.1"/>
    <property type="molecule type" value="Genomic_DNA"/>
</dbReference>
<proteinExistence type="predicted"/>